<evidence type="ECO:0000313" key="1">
    <source>
        <dbReference type="EMBL" id="KLJ12643.1"/>
    </source>
</evidence>
<organism evidence="1 2">
    <name type="scientific">Blastomyces silverae</name>
    <dbReference type="NCBI Taxonomy" id="2060906"/>
    <lineage>
        <taxon>Eukaryota</taxon>
        <taxon>Fungi</taxon>
        <taxon>Dikarya</taxon>
        <taxon>Ascomycota</taxon>
        <taxon>Pezizomycotina</taxon>
        <taxon>Eurotiomycetes</taxon>
        <taxon>Eurotiomycetidae</taxon>
        <taxon>Onygenales</taxon>
        <taxon>Ajellomycetaceae</taxon>
        <taxon>Blastomyces</taxon>
    </lineage>
</organism>
<reference evidence="2" key="1">
    <citation type="journal article" date="2015" name="PLoS Genet.">
        <title>The dynamic genome and transcriptome of the human fungal pathogen Blastomyces and close relative Emmonsia.</title>
        <authorList>
            <person name="Munoz J.F."/>
            <person name="Gauthier G.M."/>
            <person name="Desjardins C.A."/>
            <person name="Gallo J.E."/>
            <person name="Holder J."/>
            <person name="Sullivan T.D."/>
            <person name="Marty A.J."/>
            <person name="Carmen J.C."/>
            <person name="Chen Z."/>
            <person name="Ding L."/>
            <person name="Gujja S."/>
            <person name="Magrini V."/>
            <person name="Misas E."/>
            <person name="Mitreva M."/>
            <person name="Priest M."/>
            <person name="Saif S."/>
            <person name="Whiston E.A."/>
            <person name="Young S."/>
            <person name="Zeng Q."/>
            <person name="Goldman W.E."/>
            <person name="Mardis E.R."/>
            <person name="Taylor J.W."/>
            <person name="McEwen J.G."/>
            <person name="Clay O.K."/>
            <person name="Klein B.S."/>
            <person name="Cuomo C.A."/>
        </authorList>
    </citation>
    <scope>NUCLEOTIDE SEQUENCE [LARGE SCALE GENOMIC DNA]</scope>
    <source>
        <strain evidence="2">UAMH 139</strain>
    </source>
</reference>
<dbReference type="EMBL" id="LDEV01000762">
    <property type="protein sequence ID" value="KLJ12643.1"/>
    <property type="molecule type" value="Genomic_DNA"/>
</dbReference>
<comment type="caution">
    <text evidence="1">The sequence shown here is derived from an EMBL/GenBank/DDBJ whole genome shotgun (WGS) entry which is preliminary data.</text>
</comment>
<accession>A0A0H1BNE4</accession>
<proteinExistence type="predicted"/>
<gene>
    <name evidence="1" type="ORF">EMPG_12316</name>
</gene>
<sequence>MAPRTRYTPCQELSMRMMTNTTPRQPFLQATMGLCGLFPVTLGRSPMILPVLPA</sequence>
<keyword evidence="2" id="KW-1185">Reference proteome</keyword>
<name>A0A0H1BNE4_9EURO</name>
<dbReference type="Proteomes" id="UP000053573">
    <property type="component" value="Unassembled WGS sequence"/>
</dbReference>
<protein>
    <submittedName>
        <fullName evidence="1">Uncharacterized protein</fullName>
    </submittedName>
</protein>
<evidence type="ECO:0000313" key="2">
    <source>
        <dbReference type="Proteomes" id="UP000053573"/>
    </source>
</evidence>
<dbReference type="AlphaFoldDB" id="A0A0H1BNE4"/>